<dbReference type="RefSeq" id="WP_087345558.1">
    <property type="nucleotide sequence ID" value="NZ_CAXVLJ010000004.1"/>
</dbReference>
<dbReference type="EMBL" id="NFJX01000014">
    <property type="protein sequence ID" value="OUP16799.1"/>
    <property type="molecule type" value="Genomic_DNA"/>
</dbReference>
<name>A0A1Y4IE28_PARDI</name>
<organism evidence="1 2">
    <name type="scientific">Parabacteroides distasonis</name>
    <dbReference type="NCBI Taxonomy" id="823"/>
    <lineage>
        <taxon>Bacteria</taxon>
        <taxon>Pseudomonadati</taxon>
        <taxon>Bacteroidota</taxon>
        <taxon>Bacteroidia</taxon>
        <taxon>Bacteroidales</taxon>
        <taxon>Tannerellaceae</taxon>
        <taxon>Parabacteroides</taxon>
    </lineage>
</organism>
<evidence type="ECO:0000313" key="1">
    <source>
        <dbReference type="EMBL" id="OUP16799.1"/>
    </source>
</evidence>
<evidence type="ECO:0000313" key="2">
    <source>
        <dbReference type="Proteomes" id="UP000195950"/>
    </source>
</evidence>
<accession>A0A1Y4IE28</accession>
<comment type="caution">
    <text evidence="1">The sequence shown here is derived from an EMBL/GenBank/DDBJ whole genome shotgun (WGS) entry which is preliminary data.</text>
</comment>
<proteinExistence type="predicted"/>
<sequence length="148" mass="16519">MADNMGGISDAWFAFSRQIASVSQEADKVKVGLKSGDWINLHPGRYGTSIKVEPQESESGTLYNVSGSLQIPRQYMTSDLWQKCERLNHLTAIFKYKHFSGDTFVVGSDRFPLKCKFEVLHPSDPSGFSGYKISLSGKQLVPQLQLID</sequence>
<gene>
    <name evidence="1" type="ORF">B5F32_14575</name>
</gene>
<dbReference type="AlphaFoldDB" id="A0A1Y4IE28"/>
<reference evidence="2" key="1">
    <citation type="submission" date="2017-04" db="EMBL/GenBank/DDBJ databases">
        <title>Function of individual gut microbiota members based on whole genome sequencing of pure cultures obtained from chicken caecum.</title>
        <authorList>
            <person name="Medvecky M."/>
            <person name="Cejkova D."/>
            <person name="Polansky O."/>
            <person name="Karasova D."/>
            <person name="Kubasova T."/>
            <person name="Cizek A."/>
            <person name="Rychlik I."/>
        </authorList>
    </citation>
    <scope>NUCLEOTIDE SEQUENCE [LARGE SCALE GENOMIC DNA]</scope>
    <source>
        <strain evidence="2">An199</strain>
    </source>
</reference>
<protein>
    <submittedName>
        <fullName evidence="1">Uncharacterized protein</fullName>
    </submittedName>
</protein>
<dbReference type="Proteomes" id="UP000195950">
    <property type="component" value="Unassembled WGS sequence"/>
</dbReference>